<gene>
    <name evidence="1" type="ORF">SAMN04488544_3866</name>
</gene>
<proteinExistence type="predicted"/>
<dbReference type="SUPFAM" id="SSF53756">
    <property type="entry name" value="UDP-Glycosyltransferase/glycogen phosphorylase"/>
    <property type="match status" value="1"/>
</dbReference>
<keyword evidence="1" id="KW-0808">Transferase</keyword>
<dbReference type="AlphaFoldDB" id="A0A1H2NEK8"/>
<dbReference type="OrthoDB" id="9794513at2"/>
<dbReference type="GO" id="GO:0016740">
    <property type="term" value="F:transferase activity"/>
    <property type="evidence" value="ECO:0007669"/>
    <property type="project" value="UniProtKB-KW"/>
</dbReference>
<reference evidence="2" key="1">
    <citation type="submission" date="2016-10" db="EMBL/GenBank/DDBJ databases">
        <authorList>
            <person name="Varghese N."/>
            <person name="Submissions S."/>
        </authorList>
    </citation>
    <scope>NUCLEOTIDE SEQUENCE [LARGE SCALE GENOMIC DNA]</scope>
    <source>
        <strain evidence="2">DSM 21743</strain>
    </source>
</reference>
<evidence type="ECO:0000313" key="2">
    <source>
        <dbReference type="Proteomes" id="UP000198825"/>
    </source>
</evidence>
<protein>
    <submittedName>
        <fullName evidence="1">Glycosyl transferases group 1</fullName>
    </submittedName>
</protein>
<dbReference type="Proteomes" id="UP000198825">
    <property type="component" value="Chromosome I"/>
</dbReference>
<organism evidence="1 2">
    <name type="scientific">Microlunatus sagamiharensis</name>
    <dbReference type="NCBI Taxonomy" id="546874"/>
    <lineage>
        <taxon>Bacteria</taxon>
        <taxon>Bacillati</taxon>
        <taxon>Actinomycetota</taxon>
        <taxon>Actinomycetes</taxon>
        <taxon>Propionibacteriales</taxon>
        <taxon>Propionibacteriaceae</taxon>
        <taxon>Microlunatus</taxon>
    </lineage>
</organism>
<dbReference type="EMBL" id="LT629799">
    <property type="protein sequence ID" value="SDV03840.1"/>
    <property type="molecule type" value="Genomic_DNA"/>
</dbReference>
<dbReference type="STRING" id="546874.SAMN04488544_3866"/>
<keyword evidence="2" id="KW-1185">Reference proteome</keyword>
<dbReference type="Gene3D" id="3.40.50.2000">
    <property type="entry name" value="Glycogen Phosphorylase B"/>
    <property type="match status" value="1"/>
</dbReference>
<evidence type="ECO:0000313" key="1">
    <source>
        <dbReference type="EMBL" id="SDV03840.1"/>
    </source>
</evidence>
<name>A0A1H2NEK8_9ACTN</name>
<accession>A0A1H2NEK8</accession>
<dbReference type="Pfam" id="PF13692">
    <property type="entry name" value="Glyco_trans_1_4"/>
    <property type="match status" value="1"/>
</dbReference>
<sequence length="317" mass="34015">MRILLSDVHGGYTDAFVAGAHDYEFLPAVDGRGGLSRLGDAVPPRAREVEADVLRDDPPDVVVLQRPEDAATVEEQTGLRPGRDVPALFLEHNTPKESVPNTRHPAADGDLLVVHVTHLNALLWDCGTAPTTVVEHGLADPGLRYDGSLPHLAFVVNEPVRRWRVTGTDLLTRFAPAPVDAFGIDADLLPAALDDQPGVAYAGNVKPPQLRDALVQRRAYLHLNRWTSLGLSLIESMLLGLPVVVLETTVAARTVPPAAGAISPDPAELVTAARRLLADPDAARAAGLVAREAALERHGLDRFLADWDRVLADVASR</sequence>
<dbReference type="RefSeq" id="WP_091078271.1">
    <property type="nucleotide sequence ID" value="NZ_LT629799.1"/>
</dbReference>